<dbReference type="Proteomes" id="UP001295684">
    <property type="component" value="Unassembled WGS sequence"/>
</dbReference>
<evidence type="ECO:0000313" key="2">
    <source>
        <dbReference type="Proteomes" id="UP001295684"/>
    </source>
</evidence>
<gene>
    <name evidence="1" type="ORF">ECRASSUSDP1_LOCUS9690</name>
</gene>
<dbReference type="AlphaFoldDB" id="A0AAD1UGK4"/>
<evidence type="ECO:0000313" key="1">
    <source>
        <dbReference type="EMBL" id="CAI2368399.1"/>
    </source>
</evidence>
<name>A0AAD1UGK4_EUPCR</name>
<comment type="caution">
    <text evidence="1">The sequence shown here is derived from an EMBL/GenBank/DDBJ whole genome shotgun (WGS) entry which is preliminary data.</text>
</comment>
<proteinExistence type="predicted"/>
<keyword evidence="2" id="KW-1185">Reference proteome</keyword>
<dbReference type="EMBL" id="CAMPGE010009532">
    <property type="protein sequence ID" value="CAI2368399.1"/>
    <property type="molecule type" value="Genomic_DNA"/>
</dbReference>
<protein>
    <submittedName>
        <fullName evidence="1">Uncharacterized protein</fullName>
    </submittedName>
</protein>
<accession>A0AAD1UGK4</accession>
<organism evidence="1 2">
    <name type="scientific">Euplotes crassus</name>
    <dbReference type="NCBI Taxonomy" id="5936"/>
    <lineage>
        <taxon>Eukaryota</taxon>
        <taxon>Sar</taxon>
        <taxon>Alveolata</taxon>
        <taxon>Ciliophora</taxon>
        <taxon>Intramacronucleata</taxon>
        <taxon>Spirotrichea</taxon>
        <taxon>Hypotrichia</taxon>
        <taxon>Euplotida</taxon>
        <taxon>Euplotidae</taxon>
        <taxon>Moneuplotes</taxon>
    </lineage>
</organism>
<reference evidence="1" key="1">
    <citation type="submission" date="2023-07" db="EMBL/GenBank/DDBJ databases">
        <authorList>
            <consortium name="AG Swart"/>
            <person name="Singh M."/>
            <person name="Singh A."/>
            <person name="Seah K."/>
            <person name="Emmerich C."/>
        </authorList>
    </citation>
    <scope>NUCLEOTIDE SEQUENCE</scope>
    <source>
        <strain evidence="1">DP1</strain>
    </source>
</reference>
<sequence length="230" mass="26455">MEKVNDPKSKDCSHNLFEDDECNLSENMLDEGSTKPNLVFDFKKNNSLLAINKGGILESNRIRLKQSKCLSVKHLDPEKFCRTNKKKAYYSSMKQPSKSPKFATNANRKRRFYLSSARQTISTKFMGTIKSSRKRSVCKSFMQSHQPMTSTKFLEVPTKRIRKRTKSRKISKKSAKSIAVRAKKKQKSSTIVKKFEGTLKIAQRRCSEESPKILMTFGENFEGKVEPHTK</sequence>